<evidence type="ECO:0000256" key="1">
    <source>
        <dbReference type="SAM" id="MobiDB-lite"/>
    </source>
</evidence>
<feature type="non-terminal residue" evidence="3">
    <location>
        <position position="1"/>
    </location>
</feature>
<feature type="transmembrane region" description="Helical" evidence="2">
    <location>
        <begin position="26"/>
        <end position="44"/>
    </location>
</feature>
<dbReference type="PANTHER" id="PTHR31936:SF2">
    <property type="entry name" value="FLO11 DOMAIN-CONTAINING PROTEIN"/>
    <property type="match status" value="1"/>
</dbReference>
<evidence type="ECO:0000313" key="4">
    <source>
        <dbReference type="Proteomes" id="UP001432027"/>
    </source>
</evidence>
<name>A0AAV5UJE1_9BILA</name>
<reference evidence="3" key="1">
    <citation type="submission" date="2023-10" db="EMBL/GenBank/DDBJ databases">
        <title>Genome assembly of Pristionchus species.</title>
        <authorList>
            <person name="Yoshida K."/>
            <person name="Sommer R.J."/>
        </authorList>
    </citation>
    <scope>NUCLEOTIDE SEQUENCE</scope>
    <source>
        <strain evidence="3">RS0144</strain>
    </source>
</reference>
<feature type="region of interest" description="Disordered" evidence="1">
    <location>
        <begin position="49"/>
        <end position="87"/>
    </location>
</feature>
<keyword evidence="2" id="KW-1133">Transmembrane helix</keyword>
<dbReference type="PANTHER" id="PTHR31936">
    <property type="entry name" value="PROTEIN CBG18744"/>
    <property type="match status" value="1"/>
</dbReference>
<sequence>SFKTIRQRGICHHSSCDMFGSPLARVIYSLLLVSSCLCLGWMYGRQGSPSNTTASSTTPTSTSTSTTSSTSTSTTTTTTEAPPSTTTCPVGGVWSEWVTTGACASKCGACNVATRRRTCTTLCGDCPCTGPSEDVGPCGLALCPFPSPTGTCCKPYKKSINYQTLKFFCGTDNSPVLQCAGGLKASTLETTTRFLLHTYPVFNVFSTPTHSIGNPIEVSRELEDDEEE</sequence>
<accession>A0AAV5UJE1</accession>
<evidence type="ECO:0000256" key="2">
    <source>
        <dbReference type="SAM" id="Phobius"/>
    </source>
</evidence>
<dbReference type="Proteomes" id="UP001432027">
    <property type="component" value="Unassembled WGS sequence"/>
</dbReference>
<dbReference type="Gene3D" id="2.20.100.10">
    <property type="entry name" value="Thrombospondin type-1 (TSP1) repeat"/>
    <property type="match status" value="1"/>
</dbReference>
<organism evidence="3 4">
    <name type="scientific">Pristionchus entomophagus</name>
    <dbReference type="NCBI Taxonomy" id="358040"/>
    <lineage>
        <taxon>Eukaryota</taxon>
        <taxon>Metazoa</taxon>
        <taxon>Ecdysozoa</taxon>
        <taxon>Nematoda</taxon>
        <taxon>Chromadorea</taxon>
        <taxon>Rhabditida</taxon>
        <taxon>Rhabditina</taxon>
        <taxon>Diplogasteromorpha</taxon>
        <taxon>Diplogasteroidea</taxon>
        <taxon>Neodiplogasteridae</taxon>
        <taxon>Pristionchus</taxon>
    </lineage>
</organism>
<dbReference type="AlphaFoldDB" id="A0AAV5UJE1"/>
<proteinExistence type="predicted"/>
<dbReference type="PROSITE" id="PS50092">
    <property type="entry name" value="TSP1"/>
    <property type="match status" value="1"/>
</dbReference>
<keyword evidence="2" id="KW-0472">Membrane</keyword>
<evidence type="ECO:0000313" key="3">
    <source>
        <dbReference type="EMBL" id="GMT07111.1"/>
    </source>
</evidence>
<gene>
    <name evidence="3" type="ORF">PENTCL1PPCAC_29285</name>
</gene>
<dbReference type="InterPro" id="IPR036383">
    <property type="entry name" value="TSP1_rpt_sf"/>
</dbReference>
<keyword evidence="2" id="KW-0812">Transmembrane</keyword>
<dbReference type="InterPro" id="IPR000884">
    <property type="entry name" value="TSP1_rpt"/>
</dbReference>
<dbReference type="EMBL" id="BTSX01000006">
    <property type="protein sequence ID" value="GMT07111.1"/>
    <property type="molecule type" value="Genomic_DNA"/>
</dbReference>
<keyword evidence="4" id="KW-1185">Reference proteome</keyword>
<protein>
    <submittedName>
        <fullName evidence="3">Uncharacterized protein</fullName>
    </submittedName>
</protein>
<comment type="caution">
    <text evidence="3">The sequence shown here is derived from an EMBL/GenBank/DDBJ whole genome shotgun (WGS) entry which is preliminary data.</text>
</comment>